<keyword evidence="4" id="KW-1185">Reference proteome</keyword>
<dbReference type="Pfam" id="PF07221">
    <property type="entry name" value="GlcNAc_2-epim"/>
    <property type="match status" value="1"/>
</dbReference>
<sequence>MILLSSFLISVSLGRSQDADRLVLELEASFQRDIVEAWYPKVVDREYGGFLTTLDEKWRVSGNQNKFIVTQSRHVWVLARLSIFLDDPEFTRMAIEGARFLNDAMWDPEFGGYYELVDRTGAEVLDRRKSAYGMSFAIYALSNLYEASGEDEVLAQAKRAFNWMETFSWDSEFGAYVNSLEKNGDWALSSIDGIDTKYVGLKDYNSSIHMLECLTSLYRVWPDERVRERLDAMRNIVRDRFVQDKGYLHFYFTRDWQKLSLNGRDKEEVIANFYTDHVSWGHDVETAFLLLEASHALEGEIDPRTLGVAKSLVDHALETGWDDDVGSLFYGGYYFDEGGPCAVIRPEKEWWVAAEGMNAFLLMAGLFPEEEKYQKAFDRQWSYIKRALIDPENGGWRGYGLDGLSPQIDTPKAHVWKASYHDARSYMNCLEMLRGEFPLLQH</sequence>
<name>A0A934RXZ8_9BACT</name>
<dbReference type="InterPro" id="IPR010819">
    <property type="entry name" value="AGE/CE"/>
</dbReference>
<comment type="caution">
    <text evidence="3">The sequence shown here is derived from an EMBL/GenBank/DDBJ whole genome shotgun (WGS) entry which is preliminary data.</text>
</comment>
<evidence type="ECO:0000313" key="3">
    <source>
        <dbReference type="EMBL" id="MBK1876417.1"/>
    </source>
</evidence>
<evidence type="ECO:0000313" key="4">
    <source>
        <dbReference type="Proteomes" id="UP000617628"/>
    </source>
</evidence>
<dbReference type="PANTHER" id="PTHR15108">
    <property type="entry name" value="N-ACYLGLUCOSAMINE-2-EPIMERASE"/>
    <property type="match status" value="1"/>
</dbReference>
<dbReference type="Proteomes" id="UP000617628">
    <property type="component" value="Unassembled WGS sequence"/>
</dbReference>
<reference evidence="3" key="1">
    <citation type="submission" date="2021-01" db="EMBL/GenBank/DDBJ databases">
        <title>Modified the classification status of verrucomicrobia.</title>
        <authorList>
            <person name="Feng X."/>
        </authorList>
    </citation>
    <scope>NUCLEOTIDE SEQUENCE</scope>
    <source>
        <strain evidence="3">KCTC 13126</strain>
    </source>
</reference>
<evidence type="ECO:0000256" key="1">
    <source>
        <dbReference type="ARBA" id="ARBA00008558"/>
    </source>
</evidence>
<evidence type="ECO:0000256" key="2">
    <source>
        <dbReference type="ARBA" id="ARBA00023235"/>
    </source>
</evidence>
<accession>A0A934RXZ8</accession>
<gene>
    <name evidence="3" type="ORF">JIN87_06020</name>
</gene>
<dbReference type="SUPFAM" id="SSF48208">
    <property type="entry name" value="Six-hairpin glycosidases"/>
    <property type="match status" value="1"/>
</dbReference>
<dbReference type="EMBL" id="JAENIL010000008">
    <property type="protein sequence ID" value="MBK1876417.1"/>
    <property type="molecule type" value="Genomic_DNA"/>
</dbReference>
<protein>
    <submittedName>
        <fullName evidence="3">AGE family epimerase/isomerase</fullName>
    </submittedName>
</protein>
<dbReference type="InterPro" id="IPR008928">
    <property type="entry name" value="6-hairpin_glycosidase_sf"/>
</dbReference>
<dbReference type="AlphaFoldDB" id="A0A934RXZ8"/>
<proteinExistence type="inferred from homology"/>
<dbReference type="GO" id="GO:0016853">
    <property type="term" value="F:isomerase activity"/>
    <property type="evidence" value="ECO:0007669"/>
    <property type="project" value="UniProtKB-KW"/>
</dbReference>
<dbReference type="InterPro" id="IPR012341">
    <property type="entry name" value="6hp_glycosidase-like_sf"/>
</dbReference>
<keyword evidence="2" id="KW-0413">Isomerase</keyword>
<comment type="similarity">
    <text evidence="1">Belongs to the N-acylglucosamine 2-epimerase family.</text>
</comment>
<dbReference type="Gene3D" id="1.50.10.10">
    <property type="match status" value="1"/>
</dbReference>
<organism evidence="3 4">
    <name type="scientific">Pelagicoccus mobilis</name>
    <dbReference type="NCBI Taxonomy" id="415221"/>
    <lineage>
        <taxon>Bacteria</taxon>
        <taxon>Pseudomonadati</taxon>
        <taxon>Verrucomicrobiota</taxon>
        <taxon>Opitutia</taxon>
        <taxon>Puniceicoccales</taxon>
        <taxon>Pelagicoccaceae</taxon>
        <taxon>Pelagicoccus</taxon>
    </lineage>
</organism>
<dbReference type="GO" id="GO:0005975">
    <property type="term" value="P:carbohydrate metabolic process"/>
    <property type="evidence" value="ECO:0007669"/>
    <property type="project" value="InterPro"/>
</dbReference>